<organism evidence="1 2">
    <name type="scientific">Halobacillus karajensis</name>
    <dbReference type="NCBI Taxonomy" id="195088"/>
    <lineage>
        <taxon>Bacteria</taxon>
        <taxon>Bacillati</taxon>
        <taxon>Bacillota</taxon>
        <taxon>Bacilli</taxon>
        <taxon>Bacillales</taxon>
        <taxon>Bacillaceae</taxon>
        <taxon>Halobacillus</taxon>
    </lineage>
</organism>
<gene>
    <name evidence="1" type="ORF">BN983_00977</name>
</gene>
<comment type="caution">
    <text evidence="1">The sequence shown here is derived from an EMBL/GenBank/DDBJ whole genome shotgun (WGS) entry which is preliminary data.</text>
</comment>
<proteinExistence type="predicted"/>
<protein>
    <submittedName>
        <fullName evidence="1">Uncharacterized protein</fullName>
    </submittedName>
</protein>
<dbReference type="AlphaFoldDB" id="A0A024P3D7"/>
<dbReference type="RefSeq" id="WP_262365308.1">
    <property type="nucleotide sequence ID" value="NZ_CCDH010000001.1"/>
</dbReference>
<sequence length="42" mass="4686">MFPSNKNNEESKSVFDYVGGGLKKSVDVVKDKWPTPNSKISQ</sequence>
<reference evidence="2" key="1">
    <citation type="submission" date="2014-03" db="EMBL/GenBank/DDBJ databases">
        <authorList>
            <person name="Urmite Genomes U."/>
        </authorList>
    </citation>
    <scope>NUCLEOTIDE SEQUENCE [LARGE SCALE GENOMIC DNA]</scope>
    <source>
        <strain evidence="2">HD-03</strain>
    </source>
</reference>
<evidence type="ECO:0000313" key="1">
    <source>
        <dbReference type="EMBL" id="CDQ22762.1"/>
    </source>
</evidence>
<keyword evidence="2" id="KW-1185">Reference proteome</keyword>
<dbReference type="Proteomes" id="UP000028868">
    <property type="component" value="Unassembled WGS sequence"/>
</dbReference>
<accession>A0A024P3D7</accession>
<name>A0A024P3D7_9BACI</name>
<dbReference type="EMBL" id="CCDI010000001">
    <property type="protein sequence ID" value="CDQ22762.1"/>
    <property type="molecule type" value="Genomic_DNA"/>
</dbReference>
<reference evidence="1 2" key="2">
    <citation type="submission" date="2014-05" db="EMBL/GenBank/DDBJ databases">
        <title>Draft genome sequence of Halobacillus karajensis HK-03.</title>
        <authorList>
            <person name="Khelaifia S."/>
            <person name="Croce O."/>
            <person name="Lagier J.C."/>
            <person name="Raoult D."/>
        </authorList>
    </citation>
    <scope>NUCLEOTIDE SEQUENCE [LARGE SCALE GENOMIC DNA]</scope>
    <source>
        <strain evidence="1 2">HD-03</strain>
    </source>
</reference>
<evidence type="ECO:0000313" key="2">
    <source>
        <dbReference type="Proteomes" id="UP000028868"/>
    </source>
</evidence>